<name>A0AAV4AGH4_9GAST</name>
<keyword evidence="2" id="KW-1185">Reference proteome</keyword>
<reference evidence="1 2" key="1">
    <citation type="journal article" date="2021" name="Elife">
        <title>Chloroplast acquisition without the gene transfer in kleptoplastic sea slugs, Plakobranchus ocellatus.</title>
        <authorList>
            <person name="Maeda T."/>
            <person name="Takahashi S."/>
            <person name="Yoshida T."/>
            <person name="Shimamura S."/>
            <person name="Takaki Y."/>
            <person name="Nagai Y."/>
            <person name="Toyoda A."/>
            <person name="Suzuki Y."/>
            <person name="Arimoto A."/>
            <person name="Ishii H."/>
            <person name="Satoh N."/>
            <person name="Nishiyama T."/>
            <person name="Hasebe M."/>
            <person name="Maruyama T."/>
            <person name="Minagawa J."/>
            <person name="Obokata J."/>
            <person name="Shigenobu S."/>
        </authorList>
    </citation>
    <scope>NUCLEOTIDE SEQUENCE [LARGE SCALE GENOMIC DNA]</scope>
</reference>
<accession>A0AAV4AGH4</accession>
<dbReference type="Proteomes" id="UP000735302">
    <property type="component" value="Unassembled WGS sequence"/>
</dbReference>
<dbReference type="AlphaFoldDB" id="A0AAV4AGH4"/>
<organism evidence="1 2">
    <name type="scientific">Plakobranchus ocellatus</name>
    <dbReference type="NCBI Taxonomy" id="259542"/>
    <lineage>
        <taxon>Eukaryota</taxon>
        <taxon>Metazoa</taxon>
        <taxon>Spiralia</taxon>
        <taxon>Lophotrochozoa</taxon>
        <taxon>Mollusca</taxon>
        <taxon>Gastropoda</taxon>
        <taxon>Heterobranchia</taxon>
        <taxon>Euthyneura</taxon>
        <taxon>Panpulmonata</taxon>
        <taxon>Sacoglossa</taxon>
        <taxon>Placobranchoidea</taxon>
        <taxon>Plakobranchidae</taxon>
        <taxon>Plakobranchus</taxon>
    </lineage>
</organism>
<sequence length="99" mass="10789">MGGFNAKVGVEKEEDVVGPSGIGTVNERGSRLIEWCQSMNLPSQMLVIKITLGDSGPGRAPVIEVETKKIISSFRNDSKTPSKHTIHCPEPTVIRIIFQ</sequence>
<evidence type="ECO:0000313" key="2">
    <source>
        <dbReference type="Proteomes" id="UP000735302"/>
    </source>
</evidence>
<gene>
    <name evidence="1" type="ORF">PoB_003285700</name>
</gene>
<evidence type="ECO:0000313" key="1">
    <source>
        <dbReference type="EMBL" id="GFO06352.1"/>
    </source>
</evidence>
<protein>
    <submittedName>
        <fullName evidence="1">Craniofacial development protein 2-like</fullName>
    </submittedName>
</protein>
<dbReference type="EMBL" id="BLXT01003772">
    <property type="protein sequence ID" value="GFO06352.1"/>
    <property type="molecule type" value="Genomic_DNA"/>
</dbReference>
<proteinExistence type="predicted"/>
<comment type="caution">
    <text evidence="1">The sequence shown here is derived from an EMBL/GenBank/DDBJ whole genome shotgun (WGS) entry which is preliminary data.</text>
</comment>